<evidence type="ECO:0000313" key="3">
    <source>
        <dbReference type="Proteomes" id="UP000549882"/>
    </source>
</evidence>
<reference evidence="2 3" key="1">
    <citation type="submission" date="2020-08" db="EMBL/GenBank/DDBJ databases">
        <title>Genomic Encyclopedia of Type Strains, Phase IV (KMG-V): Genome sequencing to study the core and pangenomes of soil and plant-associated prokaryotes.</title>
        <authorList>
            <person name="Whitman W."/>
        </authorList>
    </citation>
    <scope>NUCLEOTIDE SEQUENCE [LARGE SCALE GENOMIC DNA]</scope>
    <source>
        <strain evidence="2 3">SEMIA 4064</strain>
    </source>
</reference>
<organism evidence="2 3">
    <name type="scientific">Rhizobium paranaense</name>
    <dbReference type="NCBI Taxonomy" id="1650438"/>
    <lineage>
        <taxon>Bacteria</taxon>
        <taxon>Pseudomonadati</taxon>
        <taxon>Pseudomonadota</taxon>
        <taxon>Alphaproteobacteria</taxon>
        <taxon>Hyphomicrobiales</taxon>
        <taxon>Rhizobiaceae</taxon>
        <taxon>Rhizobium/Agrobacterium group</taxon>
        <taxon>Rhizobium</taxon>
    </lineage>
</organism>
<sequence>MMVGRRMFVVGALGGATALYSGLDVRSEETMSPSAGNERPKFKVPANSCDAHFHIYDSRFPAAPNASLIPPDATMDAYLRLRERLGFERSVIVQPSTYGTDNSCMPSALEKLGARARGIAVVDTSVTDETLKQLDKAGVRGIRFNLGRVGATTVDMIEPLSRRSPSSDGIFSSTCRETISLPMPTL</sequence>
<dbReference type="InterPro" id="IPR006680">
    <property type="entry name" value="Amidohydro-rel"/>
</dbReference>
<dbReference type="Proteomes" id="UP000549882">
    <property type="component" value="Unassembled WGS sequence"/>
</dbReference>
<dbReference type="AlphaFoldDB" id="A0A7W8XXY7"/>
<dbReference type="Gene3D" id="3.20.20.140">
    <property type="entry name" value="Metal-dependent hydrolases"/>
    <property type="match status" value="1"/>
</dbReference>
<accession>A0A7W8XXY7</accession>
<dbReference type="InterPro" id="IPR052358">
    <property type="entry name" value="Aro_Compnd_Degr_Hydrolases"/>
</dbReference>
<dbReference type="InterPro" id="IPR032466">
    <property type="entry name" value="Metal_Hydrolase"/>
</dbReference>
<dbReference type="SUPFAM" id="SSF51556">
    <property type="entry name" value="Metallo-dependent hydrolases"/>
    <property type="match status" value="1"/>
</dbReference>
<feature type="domain" description="Amidohydrolase-related" evidence="1">
    <location>
        <begin position="49"/>
        <end position="150"/>
    </location>
</feature>
<proteinExistence type="predicted"/>
<dbReference type="EMBL" id="JACHBI010000022">
    <property type="protein sequence ID" value="MBB5577613.1"/>
    <property type="molecule type" value="Genomic_DNA"/>
</dbReference>
<comment type="caution">
    <text evidence="2">The sequence shown here is derived from an EMBL/GenBank/DDBJ whole genome shotgun (WGS) entry which is preliminary data.</text>
</comment>
<keyword evidence="3" id="KW-1185">Reference proteome</keyword>
<dbReference type="PANTHER" id="PTHR35563:SF2">
    <property type="entry name" value="BARREL METAL-DEPENDENT HYDROLASE, PUTATIVE (AFU_ORTHOLOGUE AFUA_1G16240)-RELATED"/>
    <property type="match status" value="1"/>
</dbReference>
<protein>
    <recommendedName>
        <fullName evidence="1">Amidohydrolase-related domain-containing protein</fullName>
    </recommendedName>
</protein>
<name>A0A7W8XXY7_9HYPH</name>
<dbReference type="PANTHER" id="PTHR35563">
    <property type="entry name" value="BARREL METAL-DEPENDENT HYDROLASE, PUTATIVE (AFU_ORTHOLOGUE AFUA_1G16240)-RELATED"/>
    <property type="match status" value="1"/>
</dbReference>
<evidence type="ECO:0000259" key="1">
    <source>
        <dbReference type="Pfam" id="PF04909"/>
    </source>
</evidence>
<dbReference type="GO" id="GO:0016787">
    <property type="term" value="F:hydrolase activity"/>
    <property type="evidence" value="ECO:0007669"/>
    <property type="project" value="InterPro"/>
</dbReference>
<gene>
    <name evidence="2" type="ORF">GGD50_006268</name>
</gene>
<dbReference type="Pfam" id="PF04909">
    <property type="entry name" value="Amidohydro_2"/>
    <property type="match status" value="1"/>
</dbReference>
<evidence type="ECO:0000313" key="2">
    <source>
        <dbReference type="EMBL" id="MBB5577613.1"/>
    </source>
</evidence>